<dbReference type="AlphaFoldDB" id="A0A0F7SHL6"/>
<feature type="domain" description="NTF2" evidence="2">
    <location>
        <begin position="13"/>
        <end position="172"/>
    </location>
</feature>
<proteinExistence type="predicted"/>
<dbReference type="PROSITE" id="PS50177">
    <property type="entry name" value="NTF2_DOMAIN"/>
    <property type="match status" value="1"/>
</dbReference>
<dbReference type="SUPFAM" id="SSF54427">
    <property type="entry name" value="NTF2-like"/>
    <property type="match status" value="1"/>
</dbReference>
<organism evidence="3">
    <name type="scientific">Phaffia rhodozyma</name>
    <name type="common">Yeast</name>
    <name type="synonym">Xanthophyllomyces dendrorhous</name>
    <dbReference type="NCBI Taxonomy" id="264483"/>
    <lineage>
        <taxon>Eukaryota</taxon>
        <taxon>Fungi</taxon>
        <taxon>Dikarya</taxon>
        <taxon>Basidiomycota</taxon>
        <taxon>Agaricomycotina</taxon>
        <taxon>Tremellomycetes</taxon>
        <taxon>Cystofilobasidiales</taxon>
        <taxon>Mrakiaceae</taxon>
        <taxon>Phaffia</taxon>
    </lineage>
</organism>
<dbReference type="EMBL" id="LN483249">
    <property type="protein sequence ID" value="CDZ97885.1"/>
    <property type="molecule type" value="Genomic_DNA"/>
</dbReference>
<dbReference type="Gene3D" id="3.10.450.50">
    <property type="match status" value="1"/>
</dbReference>
<sequence>MTDVATVDIACRGARDFVRTYFISLDSEARSQLLPRLHRPSSITTWNGTPLAPELLADFFGKLPESRHDIQCIDVHPVLGTTPAPLQVTTTGSVLYFFPSTPSSTPTPNASSLLEATRNLPPQNVTEYKKPKTPDDVERLPRAFHASFLLLPDSSVEGAGLKYYIGSAMYRFVG</sequence>
<accession>A0A0F7SHL6</accession>
<dbReference type="InterPro" id="IPR018222">
    <property type="entry name" value="Nuclear_transport_factor_2_euk"/>
</dbReference>
<dbReference type="InterPro" id="IPR032710">
    <property type="entry name" value="NTF2-like_dom_sf"/>
</dbReference>
<name>A0A0F7SHL6_PHARH</name>
<evidence type="ECO:0000259" key="2">
    <source>
        <dbReference type="PROSITE" id="PS50177"/>
    </source>
</evidence>
<reference evidence="3" key="1">
    <citation type="submission" date="2014-08" db="EMBL/GenBank/DDBJ databases">
        <authorList>
            <person name="Sharma Rahul"/>
            <person name="Thines Marco"/>
        </authorList>
    </citation>
    <scope>NUCLEOTIDE SEQUENCE</scope>
</reference>
<protein>
    <submittedName>
        <fullName evidence="3">RNA export factor NXT1</fullName>
    </submittedName>
</protein>
<evidence type="ECO:0000313" key="3">
    <source>
        <dbReference type="EMBL" id="CDZ97885.1"/>
    </source>
</evidence>
<evidence type="ECO:0000256" key="1">
    <source>
        <dbReference type="SAM" id="MobiDB-lite"/>
    </source>
</evidence>
<feature type="compositionally biased region" description="Basic and acidic residues" evidence="1">
    <location>
        <begin position="127"/>
        <end position="136"/>
    </location>
</feature>
<feature type="region of interest" description="Disordered" evidence="1">
    <location>
        <begin position="103"/>
        <end position="136"/>
    </location>
</feature>
<feature type="compositionally biased region" description="Polar residues" evidence="1">
    <location>
        <begin position="109"/>
        <end position="126"/>
    </location>
</feature>